<name>A0ABR7TVA7_9BACT</name>
<keyword evidence="1" id="KW-0732">Signal</keyword>
<feature type="chain" id="PRO_5046500918" evidence="1">
    <location>
        <begin position="22"/>
        <end position="209"/>
    </location>
</feature>
<proteinExistence type="predicted"/>
<protein>
    <submittedName>
        <fullName evidence="3">PorT family protein</fullName>
    </submittedName>
</protein>
<organism evidence="3 4">
    <name type="scientific">Chitinophaga qingshengii</name>
    <dbReference type="NCBI Taxonomy" id="1569794"/>
    <lineage>
        <taxon>Bacteria</taxon>
        <taxon>Pseudomonadati</taxon>
        <taxon>Bacteroidota</taxon>
        <taxon>Chitinophagia</taxon>
        <taxon>Chitinophagales</taxon>
        <taxon>Chitinophagaceae</taxon>
        <taxon>Chitinophaga</taxon>
    </lineage>
</organism>
<evidence type="ECO:0000313" key="4">
    <source>
        <dbReference type="Proteomes" id="UP000659124"/>
    </source>
</evidence>
<evidence type="ECO:0000256" key="1">
    <source>
        <dbReference type="SAM" id="SignalP"/>
    </source>
</evidence>
<comment type="caution">
    <text evidence="3">The sequence shown here is derived from an EMBL/GenBank/DDBJ whole genome shotgun (WGS) entry which is preliminary data.</text>
</comment>
<dbReference type="Proteomes" id="UP000659124">
    <property type="component" value="Unassembled WGS sequence"/>
</dbReference>
<dbReference type="RefSeq" id="WP_188090718.1">
    <property type="nucleotide sequence ID" value="NZ_JACVFC010000004.1"/>
</dbReference>
<dbReference type="InterPro" id="IPR025665">
    <property type="entry name" value="Beta-barrel_OMP_2"/>
</dbReference>
<reference evidence="3 4" key="1">
    <citation type="submission" date="2020-09" db="EMBL/GenBank/DDBJ databases">
        <title>Genome sequences of type strains of Chitinophaga qingshengii and Chitinophaga varians.</title>
        <authorList>
            <person name="Kittiwongwattana C."/>
        </authorList>
    </citation>
    <scope>NUCLEOTIDE SEQUENCE [LARGE SCALE GENOMIC DNA]</scope>
    <source>
        <strain evidence="3 4">JCM 30026</strain>
    </source>
</reference>
<dbReference type="EMBL" id="JACVFC010000004">
    <property type="protein sequence ID" value="MBC9933580.1"/>
    <property type="molecule type" value="Genomic_DNA"/>
</dbReference>
<evidence type="ECO:0000259" key="2">
    <source>
        <dbReference type="Pfam" id="PF13568"/>
    </source>
</evidence>
<keyword evidence="4" id="KW-1185">Reference proteome</keyword>
<evidence type="ECO:0000313" key="3">
    <source>
        <dbReference type="EMBL" id="MBC9933580.1"/>
    </source>
</evidence>
<accession>A0ABR7TVA7</accession>
<feature type="domain" description="Outer membrane protein beta-barrel" evidence="2">
    <location>
        <begin position="23"/>
        <end position="177"/>
    </location>
</feature>
<feature type="signal peptide" evidence="1">
    <location>
        <begin position="1"/>
        <end position="21"/>
    </location>
</feature>
<gene>
    <name evidence="3" type="ORF">ICL07_24540</name>
</gene>
<dbReference type="Gene3D" id="2.40.160.20">
    <property type="match status" value="1"/>
</dbReference>
<dbReference type="Pfam" id="PF13568">
    <property type="entry name" value="OMP_b-brl_2"/>
    <property type="match status" value="1"/>
</dbReference>
<sequence>MKKVLLSAVALLIAGVTFGQAKWGIVAGPQFSSVTYKAAALGATSKETSKIQTGLRAGVTVDIPLGDEFYVGTGLLYTGRGGKFKNMDTKANLSYLQLPVNFMFKPEVGSGNLVLAIGPYIAYGLGGKYTDLPLLGERKAFDDEATALYKLKRFDAGGNIQIGYEMPVGLYFGLNADLGMVNAFDNTDNDRKFKNTSFGVSVGYKFGGH</sequence>